<organism evidence="1 2">
    <name type="scientific">Scortum barcoo</name>
    <name type="common">barcoo grunter</name>
    <dbReference type="NCBI Taxonomy" id="214431"/>
    <lineage>
        <taxon>Eukaryota</taxon>
        <taxon>Metazoa</taxon>
        <taxon>Chordata</taxon>
        <taxon>Craniata</taxon>
        <taxon>Vertebrata</taxon>
        <taxon>Euteleostomi</taxon>
        <taxon>Actinopterygii</taxon>
        <taxon>Neopterygii</taxon>
        <taxon>Teleostei</taxon>
        <taxon>Neoteleostei</taxon>
        <taxon>Acanthomorphata</taxon>
        <taxon>Eupercaria</taxon>
        <taxon>Centrarchiformes</taxon>
        <taxon>Terapontoidei</taxon>
        <taxon>Terapontidae</taxon>
        <taxon>Scortum</taxon>
    </lineage>
</organism>
<dbReference type="EMBL" id="CM041531">
    <property type="protein sequence ID" value="KAI3377940.1"/>
    <property type="molecule type" value="Genomic_DNA"/>
</dbReference>
<protein>
    <submittedName>
        <fullName evidence="1">Uncharacterized protein</fullName>
    </submittedName>
</protein>
<dbReference type="Proteomes" id="UP000831701">
    <property type="component" value="Chromosome 1"/>
</dbReference>
<proteinExistence type="predicted"/>
<comment type="caution">
    <text evidence="1">The sequence shown here is derived from an EMBL/GenBank/DDBJ whole genome shotgun (WGS) entry which is preliminary data.</text>
</comment>
<name>A0ACB8XCX0_9TELE</name>
<gene>
    <name evidence="1" type="ORF">L3Q82_009066</name>
</gene>
<evidence type="ECO:0000313" key="1">
    <source>
        <dbReference type="EMBL" id="KAI3377940.1"/>
    </source>
</evidence>
<reference evidence="1" key="1">
    <citation type="submission" date="2022-04" db="EMBL/GenBank/DDBJ databases">
        <title>Jade perch genome.</title>
        <authorList>
            <person name="Chao B."/>
        </authorList>
    </citation>
    <scope>NUCLEOTIDE SEQUENCE</scope>
    <source>
        <strain evidence="1">CB-2022</strain>
    </source>
</reference>
<accession>A0ACB8XCX0</accession>
<keyword evidence="2" id="KW-1185">Reference proteome</keyword>
<evidence type="ECO:0000313" key="2">
    <source>
        <dbReference type="Proteomes" id="UP000831701"/>
    </source>
</evidence>
<sequence>MWHQNITAQKCHKLYSTAATPRGLHPAPLLRNGASFLILLWRSQLGFNHVPDCCCCCCLWGHFFFFFFLLSSNVVVVVAVRVWYSSPLKEKSTCSPSGGWYYPGSLGKSAERERERERERRGGTSRAGEERSWRRLSDGTPYLTAGRTEFVEMAGSSSSSERCFSGDKTRSTTWLHPRTGEPVNSGHMIRSDLPRGWEEGFTDEGASYFIKMSHSLSRQLEQVYQSELEQESEQEQGRRDARAGMGTCCCSCLPLGQGTDSADLETEVVAALQLASLEKEEGQIETSSFFTTTVWYTDRITADAAPIRLSISRSDLSLTREQDPEILELLHLRQDLSTHLERACHPFPVENHGLGFGGADSHPSRFTLGCKPLQYMLKWLKATWSLRRKEVKKVTMLLFVSPSFPEAIGSCETPFDDEARLDAMGVHNLRATSFRHPVTGQISPENTEYTLQDRLESRMSKSAANQRSPSMVTESSKAVTSAAVDATAGSKSSRGMGKVHSFGKRDHAIKRNLNIPVVVRGWLYKQDSSGMRLWKRKWFVLSDYCLFYYKDSREETVLGSIPLPSYVIAPVVPDDHINRKYAFKASHTGMRSYIYNKNSVIGSQAEHCGMRTYFFSADTQEDMNGWIRAMNQAALMQQSHTIKREVEKPKKAVQQAVPQTNHVHITQSSSQSESLRRTDREEPPDNGIQLAHGDKVRYGLEIQRMPSQSAAEERVERLSPDSVDGAAHKNGQQTVIQVALQPEQNGNLVYQRGFVSRADTEKHVQRKNTLAQVEHWVKVQKGDPPKSTPSAEYNLPRRTPPLKPKASTVDATYQSLPKSPHLPSGSNSPPATCNLPSDYKYAHDRLSHFRMSTDERMATKEGMVWQLYEWQQRQQFRHGSPTAPIYTGPNFTDSSSFRVTVEMPRSISVPPSPCEVPPSIPSSFKPLSPRRPHTPSDRRTVRPLDEVAPGDSTRSSSPGHICAQLSQTSQIERRSMPAMGYITHTVSAPSLHGKTNGSQVFSLLPLRPHWPPAPKTRARLQPEELTLLLIQLRRHQAKMAGVHSPSDAFAHLQHHQHNGLLGSSMQVTGRESLKKERPSRPVKIAESDADVKLSRLCEQDKILQELEAQIRTLKEDKDKLESVLDVSHQQMEQYKDQPAHAEKIAYQQKLLQEDVVHIRAEISQVSTEMENAWNEYSRLERDVDWLKSALQGQMNRSDLSQQEKVQIRKELWRIEDVIAGLSTNKANYKVTISSITNPERKFVPSVSASSVPSVSGSPSAMEMRLSHQQQQHSPHLSPSSHTPTLSSSPSQQPLLHSATIASGLKWGEDDVPPRPPLPQLYSPDEHPPAVPPLPRETTVIRHTSVRGLKRQSDERKRDREIGQYTNGDSKVELRPFLSDPELMGAGDGSSHISVVVSGHDGYQTLPSRGAAGSSLRLNQSSSISSYVTLRRAASAAGVKERPKSALERLYSGDPAQQQRGKMSADEQLERMKRHQKALVRQRKRTLSHGDRHASPSPRASSSRPLSADLGSRKREQDFDLQLLERAVQGEEAQGVRSVQGEERPPEHKERPRSHSDEWLTFRSMATTPPTHELDLEPLDYDLDLSKELSKPQKVLIPERYIDSEPEEPLSPQEMEERHRKVERIKSILAKSSVQNLTPTVSVDKPEVGPVALDSALHEQERIITMSYALASEASLKSKLVAASGAVRADPGCGGHSEPLSESALYRAGGHSDRNVKEGGVAFSPVGACDQNSGVRDISGWHGVELLITIVYKSKILCLFLDSPFLLLLHSRVMSSKQATSPFAAVVDGDDAMSQEHLSWEKEESAEAHGTPQLPLHSLLHGKAHPDEMQPLSSVPPETDWDSLVSAQQRMESDSNKVCSLYSFRNNSTSPHKPEEGARERSDLLSGSAFGTPERRKGSLADVVDTLKQKKLEEMTKTEQDGGRQGGQRCIPAVVSPVGGLGRSCLAQWTGWRSEGAAALLGGKEGGREGESSCMEKLLSKDWKEKMERLNTSELLAEVKGTPESLAEKEHQLSTMITQLISLREQLLAAHDEQKKLAASQMEKQRQQMELARQQQEQIARQQQQLLQQQHKINLLQQQIQQVQGHMPPLMIPIFPHDQRTLAAAAAAQQGFLFPPGMSYKPGDNYPVQFIPSTMAAAAASGLSPLQLQQLYAAQLASMQVSPGAKMPPLPQPLNASGPISPSSLKNDKSSSSPITQVKEEGTQPLNLSARPKTTEMVKSPTSPTQSLFLGGKGSPNSLLSKGGIPSPLGGGLGRGSSLDILSSLNSTALFGDQDTVMKAIQEARKMREQIQREQLQHHQQGMEAKLSALSSVGLNNCRADKERAHFENIGHHLGKLGEEGKIGHRVIDLTRPEDLDGGAGSTEARVFREARGRNSNEPHIKRPMNAFMVWAKDERRKILQAFPDMHNSNISKILGSRWKSMSNQDKQPYYEEQARLSKLHLEKYPNYKYKPRPKRTCIIDGKKLRIGEYKQMMRSRRQEMRQFFTVGQPPQIPITTSASMVYPGAITMATTTPSPQMTSECSSASASPEPSIPVIQSTYNMKLEPNNMANNSEPVNGEDEMDMYEDFEDEPKSDYSSENDTQEPVSAN</sequence>